<dbReference type="Pfam" id="PF00295">
    <property type="entry name" value="Glyco_hydro_28"/>
    <property type="match status" value="1"/>
</dbReference>
<comment type="similarity">
    <text evidence="2 8">Belongs to the glycosyl hydrolase 28 family.</text>
</comment>
<dbReference type="Gene3D" id="2.160.20.10">
    <property type="entry name" value="Single-stranded right-handed beta-helix, Pectin lyase-like"/>
    <property type="match status" value="1"/>
</dbReference>
<evidence type="ECO:0000256" key="2">
    <source>
        <dbReference type="ARBA" id="ARBA00008834"/>
    </source>
</evidence>
<proteinExistence type="inferred from homology"/>
<evidence type="ECO:0000256" key="1">
    <source>
        <dbReference type="ARBA" id="ARBA00004191"/>
    </source>
</evidence>
<dbReference type="GO" id="GO:0005975">
    <property type="term" value="P:carbohydrate metabolic process"/>
    <property type="evidence" value="ECO:0007669"/>
    <property type="project" value="InterPro"/>
</dbReference>
<dbReference type="AlphaFoldDB" id="A0AAW2NKV7"/>
<keyword evidence="4" id="KW-0964">Secreted</keyword>
<gene>
    <name evidence="9" type="ORF">Sangu_1288500</name>
</gene>
<reference evidence="9" key="2">
    <citation type="journal article" date="2024" name="Plant">
        <title>Genomic evolution and insights into agronomic trait innovations of Sesamum species.</title>
        <authorList>
            <person name="Miao H."/>
            <person name="Wang L."/>
            <person name="Qu L."/>
            <person name="Liu H."/>
            <person name="Sun Y."/>
            <person name="Le M."/>
            <person name="Wang Q."/>
            <person name="Wei S."/>
            <person name="Zheng Y."/>
            <person name="Lin W."/>
            <person name="Duan Y."/>
            <person name="Cao H."/>
            <person name="Xiong S."/>
            <person name="Wang X."/>
            <person name="Wei L."/>
            <person name="Li C."/>
            <person name="Ma Q."/>
            <person name="Ju M."/>
            <person name="Zhao R."/>
            <person name="Li G."/>
            <person name="Mu C."/>
            <person name="Tian Q."/>
            <person name="Mei H."/>
            <person name="Zhang T."/>
            <person name="Gao T."/>
            <person name="Zhang H."/>
        </authorList>
    </citation>
    <scope>NUCLEOTIDE SEQUENCE</scope>
    <source>
        <strain evidence="9">G01</strain>
    </source>
</reference>
<evidence type="ECO:0000256" key="6">
    <source>
        <dbReference type="ARBA" id="ARBA00023295"/>
    </source>
</evidence>
<dbReference type="InterPro" id="IPR000743">
    <property type="entry name" value="Glyco_hydro_28"/>
</dbReference>
<protein>
    <submittedName>
        <fullName evidence="9">Polygalacturonase</fullName>
    </submittedName>
</protein>
<sequence>MGRPNQNKNHGDFIFSVLDYGAMGDGTTNDAKVDGKIVAPLVKSEWEKVDSQWILFEEVSHGITIRGSGVIEGHGESWWSAKDINMKQTDRPHAIRIERGFNVTVTGIQIQNSPKFHIFIYGTQYLRIFNFSTSSPADSPNTDSIHISNVQHVEIHDSNLACGDDCVSIQTGCSDVRIYNVNCGPGHGYSIGGLGRNKTEAQVSDIAVFDSTVQDTLTGGGYGSVRDIRFSNIKTTNVKTPIAIDQNYCGGSKICNCTNDTNAVAITGVVYENITGTYTSTSVSLNCSEYEPCRNLTMAIINIVASEGSMQVGDDKVGAPYCENAYGRVLTSTTPPLQDCLLPEATVPPQAVGLSSHNSSDLTPLLPKF</sequence>
<keyword evidence="3" id="KW-0134">Cell wall</keyword>
<dbReference type="InterPro" id="IPR012334">
    <property type="entry name" value="Pectin_lyas_fold"/>
</dbReference>
<evidence type="ECO:0000256" key="4">
    <source>
        <dbReference type="ARBA" id="ARBA00022525"/>
    </source>
</evidence>
<keyword evidence="5 8" id="KW-0378">Hydrolase</keyword>
<evidence type="ECO:0000256" key="7">
    <source>
        <dbReference type="ARBA" id="ARBA00023316"/>
    </source>
</evidence>
<keyword evidence="7" id="KW-0961">Cell wall biogenesis/degradation</keyword>
<evidence type="ECO:0000256" key="5">
    <source>
        <dbReference type="ARBA" id="ARBA00022801"/>
    </source>
</evidence>
<accession>A0AAW2NKV7</accession>
<name>A0AAW2NKV7_9LAMI</name>
<evidence type="ECO:0000256" key="3">
    <source>
        <dbReference type="ARBA" id="ARBA00022512"/>
    </source>
</evidence>
<comment type="subcellular location">
    <subcellularLocation>
        <location evidence="1">Secreted</location>
        <location evidence="1">Cell wall</location>
    </subcellularLocation>
</comment>
<organism evidence="9">
    <name type="scientific">Sesamum angustifolium</name>
    <dbReference type="NCBI Taxonomy" id="2727405"/>
    <lineage>
        <taxon>Eukaryota</taxon>
        <taxon>Viridiplantae</taxon>
        <taxon>Streptophyta</taxon>
        <taxon>Embryophyta</taxon>
        <taxon>Tracheophyta</taxon>
        <taxon>Spermatophyta</taxon>
        <taxon>Magnoliopsida</taxon>
        <taxon>eudicotyledons</taxon>
        <taxon>Gunneridae</taxon>
        <taxon>Pentapetalae</taxon>
        <taxon>asterids</taxon>
        <taxon>lamiids</taxon>
        <taxon>Lamiales</taxon>
        <taxon>Pedaliaceae</taxon>
        <taxon>Sesamum</taxon>
    </lineage>
</organism>
<keyword evidence="6 8" id="KW-0326">Glycosidase</keyword>
<dbReference type="SUPFAM" id="SSF51126">
    <property type="entry name" value="Pectin lyase-like"/>
    <property type="match status" value="1"/>
</dbReference>
<evidence type="ECO:0000256" key="8">
    <source>
        <dbReference type="RuleBase" id="RU361169"/>
    </source>
</evidence>
<comment type="caution">
    <text evidence="9">The sequence shown here is derived from an EMBL/GenBank/DDBJ whole genome shotgun (WGS) entry which is preliminary data.</text>
</comment>
<reference evidence="9" key="1">
    <citation type="submission" date="2020-06" db="EMBL/GenBank/DDBJ databases">
        <authorList>
            <person name="Li T."/>
            <person name="Hu X."/>
            <person name="Zhang T."/>
            <person name="Song X."/>
            <person name="Zhang H."/>
            <person name="Dai N."/>
            <person name="Sheng W."/>
            <person name="Hou X."/>
            <person name="Wei L."/>
        </authorList>
    </citation>
    <scope>NUCLEOTIDE SEQUENCE</scope>
    <source>
        <strain evidence="9">G01</strain>
        <tissue evidence="9">Leaf</tissue>
    </source>
</reference>
<dbReference type="GO" id="GO:0071555">
    <property type="term" value="P:cell wall organization"/>
    <property type="evidence" value="ECO:0007669"/>
    <property type="project" value="UniProtKB-KW"/>
</dbReference>
<dbReference type="EMBL" id="JACGWK010000007">
    <property type="protein sequence ID" value="KAL0344011.1"/>
    <property type="molecule type" value="Genomic_DNA"/>
</dbReference>
<dbReference type="PANTHER" id="PTHR31375">
    <property type="match status" value="1"/>
</dbReference>
<dbReference type="GO" id="GO:0004650">
    <property type="term" value="F:polygalacturonase activity"/>
    <property type="evidence" value="ECO:0007669"/>
    <property type="project" value="InterPro"/>
</dbReference>
<evidence type="ECO:0000313" key="9">
    <source>
        <dbReference type="EMBL" id="KAL0344011.1"/>
    </source>
</evidence>
<dbReference type="InterPro" id="IPR011050">
    <property type="entry name" value="Pectin_lyase_fold/virulence"/>
</dbReference>